<evidence type="ECO:0000256" key="1">
    <source>
        <dbReference type="SAM" id="SignalP"/>
    </source>
</evidence>
<evidence type="ECO:0000313" key="5">
    <source>
        <dbReference type="Proteomes" id="UP000603640"/>
    </source>
</evidence>
<dbReference type="InterPro" id="IPR002931">
    <property type="entry name" value="Transglutaminase-like"/>
</dbReference>
<dbReference type="Gene3D" id="2.60.40.3140">
    <property type="match status" value="1"/>
</dbReference>
<dbReference type="Proteomes" id="UP000603640">
    <property type="component" value="Unassembled WGS sequence"/>
</dbReference>
<dbReference type="EMBL" id="JACRVF010000003">
    <property type="protein sequence ID" value="MBC5993648.1"/>
    <property type="molecule type" value="Genomic_DNA"/>
</dbReference>
<feature type="domain" description="DUF3857" evidence="3">
    <location>
        <begin position="67"/>
        <end position="232"/>
    </location>
</feature>
<dbReference type="Gene3D" id="2.60.120.1130">
    <property type="match status" value="1"/>
</dbReference>
<dbReference type="InterPro" id="IPR024618">
    <property type="entry name" value="DUF3857"/>
</dbReference>
<keyword evidence="1" id="KW-0732">Signal</keyword>
<reference evidence="4" key="1">
    <citation type="submission" date="2020-08" db="EMBL/GenBank/DDBJ databases">
        <title>Pontibacter sp. SD6 16S ribosomal RNA gene Genome sequencing and assembly.</title>
        <authorList>
            <person name="Kang M."/>
        </authorList>
    </citation>
    <scope>NUCLEOTIDE SEQUENCE</scope>
    <source>
        <strain evidence="4">SD6</strain>
    </source>
</reference>
<sequence>MKTKFTLTSLFLLCCFICYAQNPQKRFGKVEEAELRMMSYDKDTSAAAVILYDHGSTKFAFNEKIQVVFERHIRIKILKKAGYDWANVTVPYYINGTTKEKVSNIKAYTFNLVDGKEQKVKLESKDVFDEKQSEYKHLKKFSLPNVKEGSVLDINYTIYSDFVYTMREWEFQHSIPVVYSEYRAQIPEYFDYKFLMQGYLSVDDTKQSSAMENITKVQNNEYYWIMKDVPALKGEKYITTLSDYQSKIEFELERVRFPNEPVRVMTGNWDDVTKKLLENEDFGIQLKRNGFFKETLAALMAKNKEPEQQMNAIYELVRKRMTWNGKYGIYTKDPIRKVYESGTGSVPEINLLMTSMLLEAGLDASPVLLSTRDNGQLRHGPPMLTKFNYVVTHVKIGDKEYFLDATEPLLPAGMLPVRCLNGMGRLVKKTDHRWVDIKPASNYIKLFSADLAINNQGDITGTGTESAGGYNALYMRKTIKEEGEDKYMEKLAKEVGNLKVGKPKIENLNELGNSLNLTYNLTAGGSGQVNDVIYLNPMMGHGEKENPFKLKERMYPVDFATPIDETYICRFTLPEGYEIDEAPKNIAVNLPEGHGRFMYLVEREGNQVQIMSKININKAVFYATEYPYLKEFYNQIVAKHAEQLVIKKVATASR</sequence>
<keyword evidence="5" id="KW-1185">Reference proteome</keyword>
<dbReference type="InterPro" id="IPR038765">
    <property type="entry name" value="Papain-like_cys_pep_sf"/>
</dbReference>
<feature type="signal peptide" evidence="1">
    <location>
        <begin position="1"/>
        <end position="20"/>
    </location>
</feature>
<comment type="caution">
    <text evidence="4">The sequence shown here is derived from an EMBL/GenBank/DDBJ whole genome shotgun (WGS) entry which is preliminary data.</text>
</comment>
<organism evidence="4 5">
    <name type="scientific">Pontibacter cellulosilyticus</name>
    <dbReference type="NCBI Taxonomy" id="1720253"/>
    <lineage>
        <taxon>Bacteria</taxon>
        <taxon>Pseudomonadati</taxon>
        <taxon>Bacteroidota</taxon>
        <taxon>Cytophagia</taxon>
        <taxon>Cytophagales</taxon>
        <taxon>Hymenobacteraceae</taxon>
        <taxon>Pontibacter</taxon>
    </lineage>
</organism>
<evidence type="ECO:0000313" key="4">
    <source>
        <dbReference type="EMBL" id="MBC5993648.1"/>
    </source>
</evidence>
<dbReference type="Gene3D" id="3.10.620.30">
    <property type="match status" value="1"/>
</dbReference>
<dbReference type="Pfam" id="PF12969">
    <property type="entry name" value="DUF3857"/>
    <property type="match status" value="1"/>
</dbReference>
<dbReference type="AlphaFoldDB" id="A0A923N7I7"/>
<protein>
    <submittedName>
        <fullName evidence="4">DUF3857 domain-containing protein</fullName>
    </submittedName>
</protein>
<dbReference type="Pfam" id="PF01841">
    <property type="entry name" value="Transglut_core"/>
    <property type="match status" value="1"/>
</dbReference>
<feature type="chain" id="PRO_5037295786" evidence="1">
    <location>
        <begin position="21"/>
        <end position="654"/>
    </location>
</feature>
<dbReference type="RefSeq" id="WP_187067663.1">
    <property type="nucleotide sequence ID" value="NZ_JACRVF010000003.1"/>
</dbReference>
<dbReference type="SUPFAM" id="SSF54001">
    <property type="entry name" value="Cysteine proteinases"/>
    <property type="match status" value="1"/>
</dbReference>
<gene>
    <name evidence="4" type="ORF">H8S84_12450</name>
</gene>
<accession>A0A923N7I7</accession>
<name>A0A923N7I7_9BACT</name>
<evidence type="ECO:0000259" key="2">
    <source>
        <dbReference type="Pfam" id="PF01841"/>
    </source>
</evidence>
<evidence type="ECO:0000259" key="3">
    <source>
        <dbReference type="Pfam" id="PF12969"/>
    </source>
</evidence>
<feature type="domain" description="Transglutaminase-like" evidence="2">
    <location>
        <begin position="297"/>
        <end position="398"/>
    </location>
</feature>
<proteinExistence type="predicted"/>